<keyword evidence="4" id="KW-0804">Transcription</keyword>
<dbReference type="KEGG" id="sdeo:D0436_20665"/>
<keyword evidence="2" id="KW-0805">Transcription regulation</keyword>
<protein>
    <submittedName>
        <fullName evidence="6">LysR family transcriptional regulator</fullName>
    </submittedName>
</protein>
<name>A0A5B8R1L0_9GAMM</name>
<dbReference type="Gene3D" id="1.10.10.10">
    <property type="entry name" value="Winged helix-like DNA-binding domain superfamily/Winged helix DNA-binding domain"/>
    <property type="match status" value="1"/>
</dbReference>
<dbReference type="Gene3D" id="3.40.190.290">
    <property type="match status" value="1"/>
</dbReference>
<dbReference type="PRINTS" id="PR00039">
    <property type="entry name" value="HTHLYSR"/>
</dbReference>
<dbReference type="PANTHER" id="PTHR30126:SF98">
    <property type="entry name" value="HTH-TYPE TRANSCRIPTIONAL ACTIVATOR BAUR"/>
    <property type="match status" value="1"/>
</dbReference>
<comment type="similarity">
    <text evidence="1">Belongs to the LysR transcriptional regulatory family.</text>
</comment>
<dbReference type="GO" id="GO:0003700">
    <property type="term" value="F:DNA-binding transcription factor activity"/>
    <property type="evidence" value="ECO:0007669"/>
    <property type="project" value="InterPro"/>
</dbReference>
<dbReference type="InterPro" id="IPR005119">
    <property type="entry name" value="LysR_subst-bd"/>
</dbReference>
<evidence type="ECO:0000259" key="5">
    <source>
        <dbReference type="PROSITE" id="PS50931"/>
    </source>
</evidence>
<dbReference type="AlphaFoldDB" id="A0A5B8R1L0"/>
<evidence type="ECO:0000313" key="6">
    <source>
        <dbReference type="EMBL" id="QDZ92684.1"/>
    </source>
</evidence>
<gene>
    <name evidence="6" type="ORF">D0436_20665</name>
</gene>
<dbReference type="FunFam" id="1.10.10.10:FF:000001">
    <property type="entry name" value="LysR family transcriptional regulator"/>
    <property type="match status" value="1"/>
</dbReference>
<proteinExistence type="inferred from homology"/>
<dbReference type="InterPro" id="IPR036390">
    <property type="entry name" value="WH_DNA-bd_sf"/>
</dbReference>
<dbReference type="Proteomes" id="UP000321124">
    <property type="component" value="Chromosome"/>
</dbReference>
<accession>A0A5B8R1L0</accession>
<evidence type="ECO:0000256" key="3">
    <source>
        <dbReference type="ARBA" id="ARBA00023125"/>
    </source>
</evidence>
<evidence type="ECO:0000313" key="7">
    <source>
        <dbReference type="Proteomes" id="UP000321124"/>
    </source>
</evidence>
<evidence type="ECO:0000256" key="2">
    <source>
        <dbReference type="ARBA" id="ARBA00023015"/>
    </source>
</evidence>
<dbReference type="SUPFAM" id="SSF46785">
    <property type="entry name" value="Winged helix' DNA-binding domain"/>
    <property type="match status" value="1"/>
</dbReference>
<reference evidence="6 7" key="1">
    <citation type="journal article" date="2019" name="Ecotoxicol. Environ. Saf.">
        <title>Microbial characterization of heavy metal resistant bacterial strains isolated from an electroplating wastewater treatment plant.</title>
        <authorList>
            <person name="Cai X."/>
            <person name="Zheng X."/>
            <person name="Zhang D."/>
            <person name="Iqbal W."/>
            <person name="Liu C."/>
            <person name="Yang B."/>
            <person name="Zhao X."/>
            <person name="Lu X."/>
            <person name="Mao Y."/>
        </authorList>
    </citation>
    <scope>NUCLEOTIDE SEQUENCE [LARGE SCALE GENOMIC DNA]</scope>
    <source>
        <strain evidence="6 7">Ni1-3</strain>
    </source>
</reference>
<feature type="domain" description="HTH lysR-type" evidence="5">
    <location>
        <begin position="2"/>
        <end position="59"/>
    </location>
</feature>
<sequence length="296" mass="33406">MIEFKHLKNFQILAKERNFQKAAQKLNLAQPSLSRSIQRLEHLLGAELLLRGNQSTSLTPAGELVLSHSQHILQNVENLRKELQYMQGKSSGYLSIGASPVPANTILGPILGRFFEQYPDIHIVLEVGAWQQQLEKLLRGELTLLITDVEGEIIGHESAIQSFNLPSFEAVFCTRVGHPLTYLDHLTLEDIRNYPLAIPKNLPYGVSEQFGDLFNKYRTDFSGLLHYDSFPPIKGALLHSQIVALTPQITLFDDDIKNAVRIITPVDMPKLNVFFSVVMLKKQISIPTKRLLSFLL</sequence>
<dbReference type="EMBL" id="CP031775">
    <property type="protein sequence ID" value="QDZ92684.1"/>
    <property type="molecule type" value="Genomic_DNA"/>
</dbReference>
<keyword evidence="3" id="KW-0238">DNA-binding</keyword>
<dbReference type="Pfam" id="PF03466">
    <property type="entry name" value="LysR_substrate"/>
    <property type="match status" value="1"/>
</dbReference>
<dbReference type="InterPro" id="IPR000847">
    <property type="entry name" value="LysR_HTH_N"/>
</dbReference>
<dbReference type="PANTHER" id="PTHR30126">
    <property type="entry name" value="HTH-TYPE TRANSCRIPTIONAL REGULATOR"/>
    <property type="match status" value="1"/>
</dbReference>
<dbReference type="Pfam" id="PF00126">
    <property type="entry name" value="HTH_1"/>
    <property type="match status" value="1"/>
</dbReference>
<evidence type="ECO:0000256" key="1">
    <source>
        <dbReference type="ARBA" id="ARBA00009437"/>
    </source>
</evidence>
<evidence type="ECO:0000256" key="4">
    <source>
        <dbReference type="ARBA" id="ARBA00023163"/>
    </source>
</evidence>
<dbReference type="RefSeq" id="WP_208660471.1">
    <property type="nucleotide sequence ID" value="NZ_CP031775.2"/>
</dbReference>
<dbReference type="PROSITE" id="PS50931">
    <property type="entry name" value="HTH_LYSR"/>
    <property type="match status" value="1"/>
</dbReference>
<dbReference type="GO" id="GO:0000976">
    <property type="term" value="F:transcription cis-regulatory region binding"/>
    <property type="evidence" value="ECO:0007669"/>
    <property type="project" value="TreeGrafter"/>
</dbReference>
<organism evidence="6 7">
    <name type="scientific">Shewanella decolorationis</name>
    <dbReference type="NCBI Taxonomy" id="256839"/>
    <lineage>
        <taxon>Bacteria</taxon>
        <taxon>Pseudomonadati</taxon>
        <taxon>Pseudomonadota</taxon>
        <taxon>Gammaproteobacteria</taxon>
        <taxon>Alteromonadales</taxon>
        <taxon>Shewanellaceae</taxon>
        <taxon>Shewanella</taxon>
    </lineage>
</organism>
<dbReference type="InterPro" id="IPR036388">
    <property type="entry name" value="WH-like_DNA-bd_sf"/>
</dbReference>
<dbReference type="SUPFAM" id="SSF53850">
    <property type="entry name" value="Periplasmic binding protein-like II"/>
    <property type="match status" value="1"/>
</dbReference>
<dbReference type="CDD" id="cd05466">
    <property type="entry name" value="PBP2_LTTR_substrate"/>
    <property type="match status" value="1"/>
</dbReference>